<evidence type="ECO:0000313" key="2">
    <source>
        <dbReference type="EMBL" id="PIP31572.1"/>
    </source>
</evidence>
<dbReference type="InterPro" id="IPR018680">
    <property type="entry name" value="DUF2164"/>
</dbReference>
<keyword evidence="1" id="KW-0175">Coiled coil</keyword>
<comment type="caution">
    <text evidence="2">The sequence shown here is derived from an EMBL/GenBank/DDBJ whole genome shotgun (WGS) entry which is preliminary data.</text>
</comment>
<evidence type="ECO:0000256" key="1">
    <source>
        <dbReference type="SAM" id="Coils"/>
    </source>
</evidence>
<evidence type="ECO:0000313" key="3">
    <source>
        <dbReference type="Proteomes" id="UP000230447"/>
    </source>
</evidence>
<gene>
    <name evidence="2" type="ORF">COX24_02985</name>
</gene>
<name>A0A2G9ZEI1_9BACT</name>
<dbReference type="Proteomes" id="UP000230447">
    <property type="component" value="Unassembled WGS sequence"/>
</dbReference>
<accession>A0A2G9ZEI1</accession>
<proteinExistence type="predicted"/>
<dbReference type="Pfam" id="PF09932">
    <property type="entry name" value="DUF2164"/>
    <property type="match status" value="1"/>
</dbReference>
<sequence>MGFVGDEIYKKAIKDAKKLLQERVDDINIELDLLSEK</sequence>
<reference evidence="2 3" key="1">
    <citation type="submission" date="2017-09" db="EMBL/GenBank/DDBJ databases">
        <title>Depth-based differentiation of microbial function through sediment-hosted aquifers and enrichment of novel symbionts in the deep terrestrial subsurface.</title>
        <authorList>
            <person name="Probst A.J."/>
            <person name="Ladd B."/>
            <person name="Jarett J.K."/>
            <person name="Geller-Mcgrath D.E."/>
            <person name="Sieber C.M."/>
            <person name="Emerson J.B."/>
            <person name="Anantharaman K."/>
            <person name="Thomas B.C."/>
            <person name="Malmstrom R."/>
            <person name="Stieglmeier M."/>
            <person name="Klingl A."/>
            <person name="Woyke T."/>
            <person name="Ryan C.M."/>
            <person name="Banfield J.F."/>
        </authorList>
    </citation>
    <scope>NUCLEOTIDE SEQUENCE [LARGE SCALE GENOMIC DNA]</scope>
    <source>
        <strain evidence="2">CG23_combo_of_CG06-09_8_20_14_all_37_87_8</strain>
    </source>
</reference>
<organism evidence="2 3">
    <name type="scientific">bacterium (Candidatus Gribaldobacteria) CG23_combo_of_CG06-09_8_20_14_all_37_87_8</name>
    <dbReference type="NCBI Taxonomy" id="2014278"/>
    <lineage>
        <taxon>Bacteria</taxon>
        <taxon>Candidatus Gribaldobacteria</taxon>
    </lineage>
</organism>
<protein>
    <submittedName>
        <fullName evidence="2">Uncharacterized protein</fullName>
    </submittedName>
</protein>
<feature type="coiled-coil region" evidence="1">
    <location>
        <begin position="10"/>
        <end position="37"/>
    </location>
</feature>
<dbReference type="EMBL" id="PCSB01000061">
    <property type="protein sequence ID" value="PIP31572.1"/>
    <property type="molecule type" value="Genomic_DNA"/>
</dbReference>
<dbReference type="AlphaFoldDB" id="A0A2G9ZEI1"/>